<feature type="region of interest" description="Disordered" evidence="1">
    <location>
        <begin position="63"/>
        <end position="84"/>
    </location>
</feature>
<protein>
    <recommendedName>
        <fullName evidence="5">Transmembrane protein</fullName>
    </recommendedName>
</protein>
<evidence type="ECO:0000256" key="1">
    <source>
        <dbReference type="SAM" id="MobiDB-lite"/>
    </source>
</evidence>
<dbReference type="AlphaFoldDB" id="A0A5E4V917"/>
<sequence>MLIVILGWLYVIAMVAITAPTVALGIVIFLGGGLAPAVLWLYIAGSRIRRARRLRPDDVVAQAALSPDSDARQPSPPKPPTASH</sequence>
<reference evidence="3 4" key="1">
    <citation type="submission" date="2019-08" db="EMBL/GenBank/DDBJ databases">
        <authorList>
            <person name="Peeters C."/>
        </authorList>
    </citation>
    <scope>NUCLEOTIDE SEQUENCE [LARGE SCALE GENOMIC DNA]</scope>
    <source>
        <strain evidence="3 4">LMG 31013</strain>
    </source>
</reference>
<evidence type="ECO:0000313" key="4">
    <source>
        <dbReference type="Proteomes" id="UP000334380"/>
    </source>
</evidence>
<keyword evidence="2" id="KW-0472">Membrane</keyword>
<feature type="transmembrane region" description="Helical" evidence="2">
    <location>
        <begin position="23"/>
        <end position="45"/>
    </location>
</feature>
<name>A0A5E4V917_9BURK</name>
<evidence type="ECO:0008006" key="5">
    <source>
        <dbReference type="Google" id="ProtNLM"/>
    </source>
</evidence>
<accession>A0A5E4V917</accession>
<gene>
    <name evidence="3" type="ORF">PTE31013_02534</name>
</gene>
<keyword evidence="2" id="KW-1133">Transmembrane helix</keyword>
<evidence type="ECO:0000313" key="3">
    <source>
        <dbReference type="EMBL" id="VVE08762.1"/>
    </source>
</evidence>
<feature type="compositionally biased region" description="Pro residues" evidence="1">
    <location>
        <begin position="74"/>
        <end position="84"/>
    </location>
</feature>
<dbReference type="Proteomes" id="UP000334380">
    <property type="component" value="Unassembled WGS sequence"/>
</dbReference>
<keyword evidence="4" id="KW-1185">Reference proteome</keyword>
<dbReference type="RefSeq" id="WP_174978537.1">
    <property type="nucleotide sequence ID" value="NZ_CABPRU010000005.1"/>
</dbReference>
<proteinExistence type="predicted"/>
<organism evidence="3 4">
    <name type="scientific">Pandoraea terrigena</name>
    <dbReference type="NCBI Taxonomy" id="2508292"/>
    <lineage>
        <taxon>Bacteria</taxon>
        <taxon>Pseudomonadati</taxon>
        <taxon>Pseudomonadota</taxon>
        <taxon>Betaproteobacteria</taxon>
        <taxon>Burkholderiales</taxon>
        <taxon>Burkholderiaceae</taxon>
        <taxon>Pandoraea</taxon>
    </lineage>
</organism>
<evidence type="ECO:0000256" key="2">
    <source>
        <dbReference type="SAM" id="Phobius"/>
    </source>
</evidence>
<keyword evidence="2" id="KW-0812">Transmembrane</keyword>
<dbReference type="EMBL" id="CABPRU010000005">
    <property type="protein sequence ID" value="VVE08762.1"/>
    <property type="molecule type" value="Genomic_DNA"/>
</dbReference>